<protein>
    <recommendedName>
        <fullName evidence="2">histidine kinase</fullName>
        <ecNumber evidence="2">2.7.13.3</ecNumber>
    </recommendedName>
</protein>
<feature type="region of interest" description="Disordered" evidence="3">
    <location>
        <begin position="1"/>
        <end position="20"/>
    </location>
</feature>
<name>A0ABN6NDL2_9BACT</name>
<gene>
    <name evidence="5" type="ORF">AMPC_32450</name>
</gene>
<dbReference type="CDD" id="cd00082">
    <property type="entry name" value="HisKA"/>
    <property type="match status" value="1"/>
</dbReference>
<evidence type="ECO:0000313" key="6">
    <source>
        <dbReference type="Proteomes" id="UP001162734"/>
    </source>
</evidence>
<evidence type="ECO:0000256" key="3">
    <source>
        <dbReference type="SAM" id="MobiDB-lite"/>
    </source>
</evidence>
<dbReference type="Proteomes" id="UP001162734">
    <property type="component" value="Chromosome"/>
</dbReference>
<keyword evidence="6" id="KW-1185">Reference proteome</keyword>
<dbReference type="Gene3D" id="1.10.287.130">
    <property type="match status" value="1"/>
</dbReference>
<evidence type="ECO:0000256" key="2">
    <source>
        <dbReference type="ARBA" id="ARBA00012438"/>
    </source>
</evidence>
<dbReference type="SMART" id="SM00388">
    <property type="entry name" value="HisKA"/>
    <property type="match status" value="1"/>
</dbReference>
<dbReference type="Pfam" id="PF00512">
    <property type="entry name" value="HisKA"/>
    <property type="match status" value="1"/>
</dbReference>
<evidence type="ECO:0000313" key="5">
    <source>
        <dbReference type="EMBL" id="BDG10132.1"/>
    </source>
</evidence>
<dbReference type="SUPFAM" id="SSF47384">
    <property type="entry name" value="Homodimeric domain of signal transducing histidine kinase"/>
    <property type="match status" value="1"/>
</dbReference>
<feature type="region of interest" description="Disordered" evidence="3">
    <location>
        <begin position="86"/>
        <end position="105"/>
    </location>
</feature>
<dbReference type="InterPro" id="IPR036097">
    <property type="entry name" value="HisK_dim/P_sf"/>
</dbReference>
<reference evidence="6" key="1">
    <citation type="journal article" date="2022" name="Int. J. Syst. Evol. Microbiol.">
        <title>Anaeromyxobacter oryzae sp. nov., Anaeromyxobacter diazotrophicus sp. nov. and Anaeromyxobacter paludicola sp. nov., isolated from paddy soils.</title>
        <authorList>
            <person name="Itoh H."/>
            <person name="Xu Z."/>
            <person name="Mise K."/>
            <person name="Masuda Y."/>
            <person name="Ushijima N."/>
            <person name="Hayakawa C."/>
            <person name="Shiratori Y."/>
            <person name="Senoo K."/>
        </authorList>
    </citation>
    <scope>NUCLEOTIDE SEQUENCE [LARGE SCALE GENOMIC DNA]</scope>
    <source>
        <strain evidence="6">Red630</strain>
    </source>
</reference>
<proteinExistence type="predicted"/>
<feature type="domain" description="Signal transduction histidine kinase dimerisation/phosphoacceptor" evidence="4">
    <location>
        <begin position="26"/>
        <end position="93"/>
    </location>
</feature>
<sequence length="105" mass="11962">MADRTDPDEQDGTEALAPDCEELRARHEHFVRIMAHDVRNPLQVILLQAERLQRLLPEPESRERRAADVIAVAVRQLDALIRQRVREARGEEEHPEDGAGAARGR</sequence>
<dbReference type="RefSeq" id="WP_248342526.1">
    <property type="nucleotide sequence ID" value="NZ_AP025592.1"/>
</dbReference>
<dbReference type="InterPro" id="IPR003661">
    <property type="entry name" value="HisK_dim/P_dom"/>
</dbReference>
<organism evidence="5 6">
    <name type="scientific">Anaeromyxobacter paludicola</name>
    <dbReference type="NCBI Taxonomy" id="2918171"/>
    <lineage>
        <taxon>Bacteria</taxon>
        <taxon>Pseudomonadati</taxon>
        <taxon>Myxococcota</taxon>
        <taxon>Myxococcia</taxon>
        <taxon>Myxococcales</taxon>
        <taxon>Cystobacterineae</taxon>
        <taxon>Anaeromyxobacteraceae</taxon>
        <taxon>Anaeromyxobacter</taxon>
    </lineage>
</organism>
<dbReference type="EC" id="2.7.13.3" evidence="2"/>
<accession>A0ABN6NDL2</accession>
<dbReference type="EMBL" id="AP025592">
    <property type="protein sequence ID" value="BDG10132.1"/>
    <property type="molecule type" value="Genomic_DNA"/>
</dbReference>
<evidence type="ECO:0000259" key="4">
    <source>
        <dbReference type="SMART" id="SM00388"/>
    </source>
</evidence>
<comment type="catalytic activity">
    <reaction evidence="1">
        <text>ATP + protein L-histidine = ADP + protein N-phospho-L-histidine.</text>
        <dbReference type="EC" id="2.7.13.3"/>
    </reaction>
</comment>
<evidence type="ECO:0000256" key="1">
    <source>
        <dbReference type="ARBA" id="ARBA00000085"/>
    </source>
</evidence>